<protein>
    <submittedName>
        <fullName evidence="1">Uncharacterized protein</fullName>
    </submittedName>
</protein>
<dbReference type="EMBL" id="GBXM01090240">
    <property type="protein sequence ID" value="JAH18337.1"/>
    <property type="molecule type" value="Transcribed_RNA"/>
</dbReference>
<accession>A0A0E9QPG6</accession>
<evidence type="ECO:0000313" key="1">
    <source>
        <dbReference type="EMBL" id="JAH18337.1"/>
    </source>
</evidence>
<proteinExistence type="predicted"/>
<dbReference type="AlphaFoldDB" id="A0A0E9QPG6"/>
<reference evidence="1" key="1">
    <citation type="submission" date="2014-11" db="EMBL/GenBank/DDBJ databases">
        <authorList>
            <person name="Amaro Gonzalez C."/>
        </authorList>
    </citation>
    <scope>NUCLEOTIDE SEQUENCE</scope>
</reference>
<reference evidence="1" key="2">
    <citation type="journal article" date="2015" name="Fish Shellfish Immunol.">
        <title>Early steps in the European eel (Anguilla anguilla)-Vibrio vulnificus interaction in the gills: Role of the RtxA13 toxin.</title>
        <authorList>
            <person name="Callol A."/>
            <person name="Pajuelo D."/>
            <person name="Ebbesson L."/>
            <person name="Teles M."/>
            <person name="MacKenzie S."/>
            <person name="Amaro C."/>
        </authorList>
    </citation>
    <scope>NUCLEOTIDE SEQUENCE</scope>
</reference>
<organism evidence="1">
    <name type="scientific">Anguilla anguilla</name>
    <name type="common">European freshwater eel</name>
    <name type="synonym">Muraena anguilla</name>
    <dbReference type="NCBI Taxonomy" id="7936"/>
    <lineage>
        <taxon>Eukaryota</taxon>
        <taxon>Metazoa</taxon>
        <taxon>Chordata</taxon>
        <taxon>Craniata</taxon>
        <taxon>Vertebrata</taxon>
        <taxon>Euteleostomi</taxon>
        <taxon>Actinopterygii</taxon>
        <taxon>Neopterygii</taxon>
        <taxon>Teleostei</taxon>
        <taxon>Anguilliformes</taxon>
        <taxon>Anguillidae</taxon>
        <taxon>Anguilla</taxon>
    </lineage>
</organism>
<sequence>MSIFLVTPHLDVHIFTVYSDADQYCFLALGSQLILVMTLGAQLM</sequence>
<name>A0A0E9QPG6_ANGAN</name>